<evidence type="ECO:0000313" key="1">
    <source>
        <dbReference type="EMBL" id="ERK71760.1"/>
    </source>
</evidence>
<sequence length="40" mass="4501">MRNSSITVDAFGPINNRRVSRGAELPVPLRFEEGASLRRM</sequence>
<comment type="caution">
    <text evidence="1">The sequence shown here is derived from an EMBL/GenBank/DDBJ whole genome shotgun (WGS) entry which is preliminary data.</text>
</comment>
<dbReference type="EMBL" id="AWVQ01000228">
    <property type="protein sequence ID" value="ERK71760.1"/>
    <property type="molecule type" value="Genomic_DNA"/>
</dbReference>
<name>U2R926_LEIAQ</name>
<dbReference type="HOGENOM" id="CLU_3291815_0_0_11"/>
<protein>
    <submittedName>
        <fullName evidence="1">Uncharacterized protein</fullName>
    </submittedName>
</protein>
<dbReference type="Proteomes" id="UP000016605">
    <property type="component" value="Unassembled WGS sequence"/>
</dbReference>
<reference evidence="1 2" key="1">
    <citation type="submission" date="2013-08" db="EMBL/GenBank/DDBJ databases">
        <authorList>
            <person name="Weinstock G."/>
            <person name="Sodergren E."/>
            <person name="Wylie T."/>
            <person name="Fulton L."/>
            <person name="Fulton R."/>
            <person name="Fronick C."/>
            <person name="O'Laughlin M."/>
            <person name="Godfrey J."/>
            <person name="Miner T."/>
            <person name="Herter B."/>
            <person name="Appelbaum E."/>
            <person name="Cordes M."/>
            <person name="Lek S."/>
            <person name="Wollam A."/>
            <person name="Pepin K.H."/>
            <person name="Palsikar V.B."/>
            <person name="Mitreva M."/>
            <person name="Wilson R.K."/>
        </authorList>
    </citation>
    <scope>NUCLEOTIDE SEQUENCE [LARGE SCALE GENOMIC DNA]</scope>
    <source>
        <strain evidence="1 2">ATCC 14665</strain>
    </source>
</reference>
<dbReference type="AlphaFoldDB" id="U2R926"/>
<evidence type="ECO:0000313" key="2">
    <source>
        <dbReference type="Proteomes" id="UP000016605"/>
    </source>
</evidence>
<proteinExistence type="predicted"/>
<organism evidence="1 2">
    <name type="scientific">Leifsonia aquatica ATCC 14665</name>
    <dbReference type="NCBI Taxonomy" id="1358026"/>
    <lineage>
        <taxon>Bacteria</taxon>
        <taxon>Bacillati</taxon>
        <taxon>Actinomycetota</taxon>
        <taxon>Actinomycetes</taxon>
        <taxon>Micrococcales</taxon>
        <taxon>Microbacteriaceae</taxon>
        <taxon>Leifsonia</taxon>
    </lineage>
</organism>
<gene>
    <name evidence="1" type="ORF">N136_01891</name>
</gene>
<accession>U2R926</accession>